<dbReference type="InterPro" id="IPR011009">
    <property type="entry name" value="Kinase-like_dom_sf"/>
</dbReference>
<reference evidence="8" key="1">
    <citation type="submission" date="2022-10" db="EMBL/GenBank/DDBJ databases">
        <title>Genome assembly of Pristionchus species.</title>
        <authorList>
            <person name="Yoshida K."/>
            <person name="Sommer R.J."/>
        </authorList>
    </citation>
    <scope>NUCLEOTIDE SEQUENCE [LARGE SCALE GENOMIC DNA]</scope>
    <source>
        <strain evidence="8">RS5460</strain>
    </source>
</reference>
<comment type="similarity">
    <text evidence="5">Belongs to the protein kinase superfamily. Ser/Thr protein kinase family. GCN2 subfamily.</text>
</comment>
<dbReference type="Pfam" id="PF00069">
    <property type="entry name" value="Pkinase"/>
    <property type="match status" value="1"/>
</dbReference>
<keyword evidence="4" id="KW-0067">ATP-binding</keyword>
<evidence type="ECO:0000256" key="5">
    <source>
        <dbReference type="ARBA" id="ARBA00037982"/>
    </source>
</evidence>
<accession>A0AAN4ZCK1</accession>
<dbReference type="GO" id="GO:0005737">
    <property type="term" value="C:cytoplasm"/>
    <property type="evidence" value="ECO:0007669"/>
    <property type="project" value="TreeGrafter"/>
</dbReference>
<feature type="domain" description="Protein kinase" evidence="6">
    <location>
        <begin position="1"/>
        <end position="118"/>
    </location>
</feature>
<keyword evidence="1" id="KW-0808">Transferase</keyword>
<dbReference type="GO" id="GO:0005634">
    <property type="term" value="C:nucleus"/>
    <property type="evidence" value="ECO:0007669"/>
    <property type="project" value="TreeGrafter"/>
</dbReference>
<evidence type="ECO:0000256" key="3">
    <source>
        <dbReference type="ARBA" id="ARBA00022777"/>
    </source>
</evidence>
<proteinExistence type="inferred from homology"/>
<dbReference type="GO" id="GO:0004694">
    <property type="term" value="F:eukaryotic translation initiation factor 2alpha kinase activity"/>
    <property type="evidence" value="ECO:0007669"/>
    <property type="project" value="TreeGrafter"/>
</dbReference>
<dbReference type="Proteomes" id="UP001328107">
    <property type="component" value="Unassembled WGS sequence"/>
</dbReference>
<name>A0AAN4ZCK1_9BILA</name>
<dbReference type="GO" id="GO:0005524">
    <property type="term" value="F:ATP binding"/>
    <property type="evidence" value="ECO:0007669"/>
    <property type="project" value="UniProtKB-KW"/>
</dbReference>
<dbReference type="Gene3D" id="1.10.510.10">
    <property type="entry name" value="Transferase(Phosphotransferase) domain 1"/>
    <property type="match status" value="1"/>
</dbReference>
<organism evidence="7 8">
    <name type="scientific">Pristionchus mayeri</name>
    <dbReference type="NCBI Taxonomy" id="1317129"/>
    <lineage>
        <taxon>Eukaryota</taxon>
        <taxon>Metazoa</taxon>
        <taxon>Ecdysozoa</taxon>
        <taxon>Nematoda</taxon>
        <taxon>Chromadorea</taxon>
        <taxon>Rhabditida</taxon>
        <taxon>Rhabditina</taxon>
        <taxon>Diplogasteromorpha</taxon>
        <taxon>Diplogasteroidea</taxon>
        <taxon>Neodiplogasteridae</taxon>
        <taxon>Pristionchus</taxon>
    </lineage>
</organism>
<evidence type="ECO:0000256" key="4">
    <source>
        <dbReference type="ARBA" id="ARBA00022840"/>
    </source>
</evidence>
<dbReference type="SUPFAM" id="SSF56112">
    <property type="entry name" value="Protein kinase-like (PK-like)"/>
    <property type="match status" value="1"/>
</dbReference>
<dbReference type="InterPro" id="IPR008271">
    <property type="entry name" value="Ser/Thr_kinase_AS"/>
</dbReference>
<keyword evidence="2" id="KW-0547">Nucleotide-binding</keyword>
<dbReference type="PROSITE" id="PS50011">
    <property type="entry name" value="PROTEIN_KINASE_DOM"/>
    <property type="match status" value="1"/>
</dbReference>
<evidence type="ECO:0000256" key="2">
    <source>
        <dbReference type="ARBA" id="ARBA00022741"/>
    </source>
</evidence>
<dbReference type="InterPro" id="IPR050339">
    <property type="entry name" value="CC_SR_Kinase"/>
</dbReference>
<dbReference type="InterPro" id="IPR000719">
    <property type="entry name" value="Prot_kinase_dom"/>
</dbReference>
<dbReference type="PANTHER" id="PTHR11042:SF91">
    <property type="entry name" value="EUKARYOTIC TRANSLATION INITIATION FACTOR 2-ALPHA KINASE"/>
    <property type="match status" value="1"/>
</dbReference>
<dbReference type="CDD" id="cd00180">
    <property type="entry name" value="PKc"/>
    <property type="match status" value="1"/>
</dbReference>
<evidence type="ECO:0000313" key="8">
    <source>
        <dbReference type="Proteomes" id="UP001328107"/>
    </source>
</evidence>
<dbReference type="PANTHER" id="PTHR11042">
    <property type="entry name" value="EUKARYOTIC TRANSLATION INITIATION FACTOR 2-ALPHA KINASE EIF2-ALPHA KINASE -RELATED"/>
    <property type="match status" value="1"/>
</dbReference>
<evidence type="ECO:0000259" key="6">
    <source>
        <dbReference type="PROSITE" id="PS50011"/>
    </source>
</evidence>
<evidence type="ECO:0000313" key="7">
    <source>
        <dbReference type="EMBL" id="GMR38296.1"/>
    </source>
</evidence>
<dbReference type="PROSITE" id="PS00108">
    <property type="entry name" value="PROTEIN_KINASE_ST"/>
    <property type="match status" value="1"/>
</dbReference>
<keyword evidence="3" id="KW-0418">Kinase</keyword>
<comment type="caution">
    <text evidence="7">The sequence shown here is derived from an EMBL/GenBank/DDBJ whole genome shotgun (WGS) entry which is preliminary data.</text>
</comment>
<gene>
    <name evidence="7" type="ORF">PMAYCL1PPCAC_08491</name>
</gene>
<evidence type="ECO:0000256" key="1">
    <source>
        <dbReference type="ARBA" id="ARBA00022679"/>
    </source>
</evidence>
<keyword evidence="8" id="KW-1185">Reference proteome</keyword>
<dbReference type="SMART" id="SM00220">
    <property type="entry name" value="S_TKc"/>
    <property type="match status" value="1"/>
</dbReference>
<sequence>MKSWFKQIVCALEYIHNNNLIHRDLKPNNVLMEANLLKICDLGIARERKFDDGVDTGITGTWGGTTLYMSPEQAFRYSSKSDVFTLGLILAELCLVMTETQRSEVAYCFIIIYLHGSV</sequence>
<dbReference type="AlphaFoldDB" id="A0AAN4ZCK1"/>
<dbReference type="EMBL" id="BTRK01000002">
    <property type="protein sequence ID" value="GMR38296.1"/>
    <property type="molecule type" value="Genomic_DNA"/>
</dbReference>
<protein>
    <recommendedName>
        <fullName evidence="6">Protein kinase domain-containing protein</fullName>
    </recommendedName>
</protein>